<organism evidence="1 2">
    <name type="scientific">Nephila pilipes</name>
    <name type="common">Giant wood spider</name>
    <name type="synonym">Nephila maculata</name>
    <dbReference type="NCBI Taxonomy" id="299642"/>
    <lineage>
        <taxon>Eukaryota</taxon>
        <taxon>Metazoa</taxon>
        <taxon>Ecdysozoa</taxon>
        <taxon>Arthropoda</taxon>
        <taxon>Chelicerata</taxon>
        <taxon>Arachnida</taxon>
        <taxon>Araneae</taxon>
        <taxon>Araneomorphae</taxon>
        <taxon>Entelegynae</taxon>
        <taxon>Araneoidea</taxon>
        <taxon>Nephilidae</taxon>
        <taxon>Nephila</taxon>
    </lineage>
</organism>
<comment type="caution">
    <text evidence="1">The sequence shown here is derived from an EMBL/GenBank/DDBJ whole genome shotgun (WGS) entry which is preliminary data.</text>
</comment>
<dbReference type="Pfam" id="PF13650">
    <property type="entry name" value="Asp_protease_2"/>
    <property type="match status" value="1"/>
</dbReference>
<dbReference type="Proteomes" id="UP000887013">
    <property type="component" value="Unassembled WGS sequence"/>
</dbReference>
<evidence type="ECO:0000313" key="2">
    <source>
        <dbReference type="Proteomes" id="UP000887013"/>
    </source>
</evidence>
<gene>
    <name evidence="1" type="primary">AVEN_199789_1</name>
    <name evidence="1" type="ORF">NPIL_230421</name>
</gene>
<accession>A0A8X6QPN4</accession>
<dbReference type="InterPro" id="IPR021109">
    <property type="entry name" value="Peptidase_aspartic_dom_sf"/>
</dbReference>
<name>A0A8X6QPN4_NEPPI</name>
<sequence length="148" mass="17308">MGKRNLRIPLDMRKKRLLKKRSCFSCFSVTHLSKLWRVKNSRLYCAKPHHYLMYDHPKESGKPGGIESNSLSNSCINHNVFLISLIAKVKMNNRVETFRALIDRGSQYSYISKHAIEKLGIKSNKEIKMQHRLFGGEKRRVRGTMFKN</sequence>
<evidence type="ECO:0000313" key="1">
    <source>
        <dbReference type="EMBL" id="GFU24796.1"/>
    </source>
</evidence>
<reference evidence="1" key="1">
    <citation type="submission" date="2020-08" db="EMBL/GenBank/DDBJ databases">
        <title>Multicomponent nature underlies the extraordinary mechanical properties of spider dragline silk.</title>
        <authorList>
            <person name="Kono N."/>
            <person name="Nakamura H."/>
            <person name="Mori M."/>
            <person name="Yoshida Y."/>
            <person name="Ohtoshi R."/>
            <person name="Malay A.D."/>
            <person name="Moran D.A.P."/>
            <person name="Tomita M."/>
            <person name="Numata K."/>
            <person name="Arakawa K."/>
        </authorList>
    </citation>
    <scope>NUCLEOTIDE SEQUENCE</scope>
</reference>
<keyword evidence="2" id="KW-1185">Reference proteome</keyword>
<dbReference type="AlphaFoldDB" id="A0A8X6QPN4"/>
<dbReference type="Gene3D" id="2.40.70.10">
    <property type="entry name" value="Acid Proteases"/>
    <property type="match status" value="1"/>
</dbReference>
<protein>
    <submittedName>
        <fullName evidence="1">DUF1758 domain-containing protein</fullName>
    </submittedName>
</protein>
<dbReference type="OrthoDB" id="5987340at2759"/>
<dbReference type="EMBL" id="BMAW01032256">
    <property type="protein sequence ID" value="GFU24796.1"/>
    <property type="molecule type" value="Genomic_DNA"/>
</dbReference>
<proteinExistence type="predicted"/>